<dbReference type="EMBL" id="DF836427">
    <property type="protein sequence ID" value="GAN06847.1"/>
    <property type="molecule type" value="Genomic_DNA"/>
</dbReference>
<dbReference type="Pfam" id="PF13649">
    <property type="entry name" value="Methyltransf_25"/>
    <property type="match status" value="1"/>
</dbReference>
<feature type="region of interest" description="Disordered" evidence="1">
    <location>
        <begin position="1"/>
        <end position="38"/>
    </location>
</feature>
<keyword evidence="3" id="KW-0489">Methyltransferase</keyword>
<proteinExistence type="predicted"/>
<evidence type="ECO:0000313" key="4">
    <source>
        <dbReference type="Proteomes" id="UP000053815"/>
    </source>
</evidence>
<dbReference type="InterPro" id="IPR029063">
    <property type="entry name" value="SAM-dependent_MTases_sf"/>
</dbReference>
<dbReference type="AlphaFoldDB" id="A0A0C9MTV9"/>
<protein>
    <submittedName>
        <fullName evidence="3">Type 11 methyltransferase</fullName>
    </submittedName>
</protein>
<dbReference type="Proteomes" id="UP000053815">
    <property type="component" value="Unassembled WGS sequence"/>
</dbReference>
<dbReference type="STRING" id="91626.A0A0C9MTV9"/>
<dbReference type="SUPFAM" id="SSF53335">
    <property type="entry name" value="S-adenosyl-L-methionine-dependent methyltransferases"/>
    <property type="match status" value="1"/>
</dbReference>
<dbReference type="PANTHER" id="PTHR43591">
    <property type="entry name" value="METHYLTRANSFERASE"/>
    <property type="match status" value="1"/>
</dbReference>
<dbReference type="InterPro" id="IPR041698">
    <property type="entry name" value="Methyltransf_25"/>
</dbReference>
<evidence type="ECO:0000313" key="3">
    <source>
        <dbReference type="EMBL" id="GAN06847.1"/>
    </source>
</evidence>
<keyword evidence="4" id="KW-1185">Reference proteome</keyword>
<organism evidence="3">
    <name type="scientific">Mucor ambiguus</name>
    <dbReference type="NCBI Taxonomy" id="91626"/>
    <lineage>
        <taxon>Eukaryota</taxon>
        <taxon>Fungi</taxon>
        <taxon>Fungi incertae sedis</taxon>
        <taxon>Mucoromycota</taxon>
        <taxon>Mucoromycotina</taxon>
        <taxon>Mucoromycetes</taxon>
        <taxon>Mucorales</taxon>
        <taxon>Mucorineae</taxon>
        <taxon>Mucoraceae</taxon>
        <taxon>Mucor</taxon>
    </lineage>
</organism>
<name>A0A0C9MTV9_9FUNG</name>
<sequence>MGNQASKVIEKSKERKERRINSNPKSNRRRSTITLGGRSHSSLIMAASKSIQANYDWIDEKQDPTLIHTPPPLPNSTKSRRQSITEFFSGRKKSLAQEDFREIDRLQRLHYLLKSARKSNTWCEIEGPMTIVDVGTGNGIWALEMASEQLNCKVIGLDLRPPSEQQGKPKNLNYHEADITEIWPLESNSVDFIFQRNMGQSIQKDQWSHVLSEMLRVLKPGGTIELVEADLIHHNPGPVQRAFDEFYQNQCAENGLDFAFTGIINKELEAIGFSELDHRTLDIPIGEWPQDSGTYQAVIHATFLSDNDFLELKQFGFINKEIQKAFLRNRKSFYVSKWGITPEDYELAVQEVLTEFEDYHGFSRFNCWIAKKPTL</sequence>
<dbReference type="OrthoDB" id="2013972at2759"/>
<gene>
    <name evidence="3" type="ORF">MAM1_0138c06337</name>
</gene>
<dbReference type="Gene3D" id="3.40.50.150">
    <property type="entry name" value="Vaccinia Virus protein VP39"/>
    <property type="match status" value="1"/>
</dbReference>
<evidence type="ECO:0000259" key="2">
    <source>
        <dbReference type="Pfam" id="PF13649"/>
    </source>
</evidence>
<dbReference type="PANTHER" id="PTHR43591:SF105">
    <property type="entry name" value="METHYLTRANSFERASE DOMAIN-CONTAINING PROTEIN-RELATED"/>
    <property type="match status" value="1"/>
</dbReference>
<dbReference type="CDD" id="cd02440">
    <property type="entry name" value="AdoMet_MTases"/>
    <property type="match status" value="1"/>
</dbReference>
<feature type="compositionally biased region" description="Basic and acidic residues" evidence="1">
    <location>
        <begin position="8"/>
        <end position="20"/>
    </location>
</feature>
<dbReference type="GO" id="GO:0008168">
    <property type="term" value="F:methyltransferase activity"/>
    <property type="evidence" value="ECO:0007669"/>
    <property type="project" value="UniProtKB-KW"/>
</dbReference>
<dbReference type="GO" id="GO:0032259">
    <property type="term" value="P:methylation"/>
    <property type="evidence" value="ECO:0007669"/>
    <property type="project" value="UniProtKB-KW"/>
</dbReference>
<keyword evidence="3" id="KW-0808">Transferase</keyword>
<feature type="domain" description="Methyltransferase" evidence="2">
    <location>
        <begin position="131"/>
        <end position="222"/>
    </location>
</feature>
<accession>A0A0C9MTV9</accession>
<evidence type="ECO:0000256" key="1">
    <source>
        <dbReference type="SAM" id="MobiDB-lite"/>
    </source>
</evidence>
<reference evidence="3" key="1">
    <citation type="submission" date="2014-09" db="EMBL/GenBank/DDBJ databases">
        <title>Draft genome sequence of an oleaginous Mucoromycotina fungus Mucor ambiguus NBRC6742.</title>
        <authorList>
            <person name="Takeda I."/>
            <person name="Yamane N."/>
            <person name="Morita T."/>
            <person name="Tamano K."/>
            <person name="Machida M."/>
            <person name="Baker S."/>
            <person name="Koike H."/>
        </authorList>
    </citation>
    <scope>NUCLEOTIDE SEQUENCE</scope>
    <source>
        <strain evidence="3">NBRC 6742</strain>
    </source>
</reference>